<accession>A0A0K2U144</accession>
<name>A0A0K2U144_LEPSM</name>
<organism evidence="1">
    <name type="scientific">Lepeophtheirus salmonis</name>
    <name type="common">Salmon louse</name>
    <name type="synonym">Caligus salmonis</name>
    <dbReference type="NCBI Taxonomy" id="72036"/>
    <lineage>
        <taxon>Eukaryota</taxon>
        <taxon>Metazoa</taxon>
        <taxon>Ecdysozoa</taxon>
        <taxon>Arthropoda</taxon>
        <taxon>Crustacea</taxon>
        <taxon>Multicrustacea</taxon>
        <taxon>Hexanauplia</taxon>
        <taxon>Copepoda</taxon>
        <taxon>Siphonostomatoida</taxon>
        <taxon>Caligidae</taxon>
        <taxon>Lepeophtheirus</taxon>
    </lineage>
</organism>
<reference evidence="1" key="1">
    <citation type="submission" date="2014-05" db="EMBL/GenBank/DDBJ databases">
        <authorList>
            <person name="Chronopoulou M."/>
        </authorList>
    </citation>
    <scope>NUCLEOTIDE SEQUENCE</scope>
    <source>
        <tissue evidence="1">Whole organism</tissue>
    </source>
</reference>
<protein>
    <submittedName>
        <fullName evidence="1">Uncharacterized protein</fullName>
    </submittedName>
</protein>
<sequence length="54" mass="6203">MNKLFLLKPLSVLQVSLKVATIQGRPKGWLDPLIKGFCLYHVWKKFKCGNMGKK</sequence>
<proteinExistence type="predicted"/>
<dbReference type="EMBL" id="HACA01014597">
    <property type="protein sequence ID" value="CDW31958.1"/>
    <property type="molecule type" value="Transcribed_RNA"/>
</dbReference>
<dbReference type="AlphaFoldDB" id="A0A0K2U144"/>
<evidence type="ECO:0000313" key="1">
    <source>
        <dbReference type="EMBL" id="CDW31958.1"/>
    </source>
</evidence>